<dbReference type="Gene3D" id="1.10.10.10">
    <property type="entry name" value="Winged helix-like DNA-binding domain superfamily/Winged helix DNA-binding domain"/>
    <property type="match status" value="1"/>
</dbReference>
<dbReference type="GO" id="GO:0006352">
    <property type="term" value="P:DNA-templated transcription initiation"/>
    <property type="evidence" value="ECO:0007669"/>
    <property type="project" value="InterPro"/>
</dbReference>
<name>A0A6A8DH65_9BACI</name>
<evidence type="ECO:0000256" key="3">
    <source>
        <dbReference type="ARBA" id="ARBA00023082"/>
    </source>
</evidence>
<evidence type="ECO:0000256" key="1">
    <source>
        <dbReference type="ARBA" id="ARBA00010641"/>
    </source>
</evidence>
<comment type="similarity">
    <text evidence="1">Belongs to the sigma-70 factor family. ECF subfamily.</text>
</comment>
<dbReference type="InterPro" id="IPR013249">
    <property type="entry name" value="RNA_pol_sigma70_r4_t2"/>
</dbReference>
<dbReference type="Gene3D" id="1.10.1740.10">
    <property type="match status" value="1"/>
</dbReference>
<dbReference type="InterPro" id="IPR039425">
    <property type="entry name" value="RNA_pol_sigma-70-like"/>
</dbReference>
<dbReference type="EMBL" id="WJNG01000023">
    <property type="protein sequence ID" value="MRH45035.1"/>
    <property type="molecule type" value="Genomic_DNA"/>
</dbReference>
<dbReference type="SUPFAM" id="SSF88946">
    <property type="entry name" value="Sigma2 domain of RNA polymerase sigma factors"/>
    <property type="match status" value="1"/>
</dbReference>
<comment type="caution">
    <text evidence="8">The sequence shown here is derived from an EMBL/GenBank/DDBJ whole genome shotgun (WGS) entry which is preliminary data.</text>
</comment>
<dbReference type="NCBIfam" id="TIGR02937">
    <property type="entry name" value="sigma70-ECF"/>
    <property type="match status" value="1"/>
</dbReference>
<dbReference type="SUPFAM" id="SSF88659">
    <property type="entry name" value="Sigma3 and sigma4 domains of RNA polymerase sigma factors"/>
    <property type="match status" value="1"/>
</dbReference>
<reference evidence="8" key="1">
    <citation type="submission" date="2019-11" db="EMBL/GenBank/DDBJ databases">
        <authorList>
            <person name="Li J."/>
        </authorList>
    </citation>
    <scope>NUCLEOTIDE SEQUENCE</scope>
    <source>
        <strain evidence="8">B6B</strain>
    </source>
</reference>
<dbReference type="InterPro" id="IPR007627">
    <property type="entry name" value="RNA_pol_sigma70_r2"/>
</dbReference>
<dbReference type="PANTHER" id="PTHR43133">
    <property type="entry name" value="RNA POLYMERASE ECF-TYPE SIGMA FACTO"/>
    <property type="match status" value="1"/>
</dbReference>
<keyword evidence="2" id="KW-0805">Transcription regulation</keyword>
<feature type="domain" description="RNA polymerase sigma-70 region 2" evidence="6">
    <location>
        <begin position="48"/>
        <end position="112"/>
    </location>
</feature>
<keyword evidence="5" id="KW-0804">Transcription</keyword>
<keyword evidence="3" id="KW-0731">Sigma factor</keyword>
<accession>A0A6A8DH65</accession>
<dbReference type="PANTHER" id="PTHR43133:SF8">
    <property type="entry name" value="RNA POLYMERASE SIGMA FACTOR HI_1459-RELATED"/>
    <property type="match status" value="1"/>
</dbReference>
<feature type="domain" description="RNA polymerase sigma factor 70 region 4 type 2" evidence="7">
    <location>
        <begin position="142"/>
        <end position="189"/>
    </location>
</feature>
<keyword evidence="9" id="KW-1185">Reference proteome</keyword>
<dbReference type="Pfam" id="PF04542">
    <property type="entry name" value="Sigma70_r2"/>
    <property type="match status" value="1"/>
</dbReference>
<evidence type="ECO:0000256" key="2">
    <source>
        <dbReference type="ARBA" id="ARBA00023015"/>
    </source>
</evidence>
<evidence type="ECO:0000259" key="6">
    <source>
        <dbReference type="Pfam" id="PF04542"/>
    </source>
</evidence>
<dbReference type="InterPro" id="IPR013324">
    <property type="entry name" value="RNA_pol_sigma_r3/r4-like"/>
</dbReference>
<keyword evidence="4" id="KW-0238">DNA-binding</keyword>
<dbReference type="InterPro" id="IPR013325">
    <property type="entry name" value="RNA_pol_sigma_r2"/>
</dbReference>
<protein>
    <submittedName>
        <fullName evidence="8">Sigma-70 family RNA polymerase sigma factor</fullName>
    </submittedName>
</protein>
<dbReference type="OrthoDB" id="2381154at2"/>
<dbReference type="GO" id="GO:0003677">
    <property type="term" value="F:DNA binding"/>
    <property type="evidence" value="ECO:0007669"/>
    <property type="project" value="UniProtKB-KW"/>
</dbReference>
<dbReference type="AlphaFoldDB" id="A0A6A8DH65"/>
<evidence type="ECO:0000256" key="4">
    <source>
        <dbReference type="ARBA" id="ARBA00023125"/>
    </source>
</evidence>
<dbReference type="Proteomes" id="UP000799092">
    <property type="component" value="Unassembled WGS sequence"/>
</dbReference>
<evidence type="ECO:0000313" key="8">
    <source>
        <dbReference type="EMBL" id="MRH45035.1"/>
    </source>
</evidence>
<proteinExistence type="inferred from homology"/>
<sequence length="300" mass="34780">MKKISNMRIFLYCFFVYISERLKQRRKSMRPLLKQTPTDVSVEFEREVNKYLQQLKRYCLSLGKTKWDGEDLMQETLIKAYKSWLNRPNEITKAYLFRIASNTWIDHYRKRKPEEDMKQDMSLFEQVVESSQDRIFRIVEILLKELTPKQRVTLILVDGFCYSAKESGKMIVESEGSVKASLHRARKKIQLSNVQESDDYILGNEEAITYVTALQDGNSTRIVTLYQKEVKQPQMAASGFDQVYDIPKALTSIGGCGTSYVVVTFHTKDGKKVFVPFYQSELSTLLLQGEGMKTQLPLSV</sequence>
<dbReference type="InterPro" id="IPR036388">
    <property type="entry name" value="WH-like_DNA-bd_sf"/>
</dbReference>
<organism evidence="8 9">
    <name type="scientific">Aquibacillus halophilus</name>
    <dbReference type="NCBI Taxonomy" id="930132"/>
    <lineage>
        <taxon>Bacteria</taxon>
        <taxon>Bacillati</taxon>
        <taxon>Bacillota</taxon>
        <taxon>Bacilli</taxon>
        <taxon>Bacillales</taxon>
        <taxon>Bacillaceae</taxon>
        <taxon>Aquibacillus</taxon>
    </lineage>
</organism>
<gene>
    <name evidence="8" type="ORF">GH741_20540</name>
</gene>
<dbReference type="Pfam" id="PF08281">
    <property type="entry name" value="Sigma70_r4_2"/>
    <property type="match status" value="1"/>
</dbReference>
<evidence type="ECO:0000259" key="7">
    <source>
        <dbReference type="Pfam" id="PF08281"/>
    </source>
</evidence>
<evidence type="ECO:0000313" key="9">
    <source>
        <dbReference type="Proteomes" id="UP000799092"/>
    </source>
</evidence>
<dbReference type="InterPro" id="IPR014284">
    <property type="entry name" value="RNA_pol_sigma-70_dom"/>
</dbReference>
<evidence type="ECO:0000256" key="5">
    <source>
        <dbReference type="ARBA" id="ARBA00023163"/>
    </source>
</evidence>
<dbReference type="GO" id="GO:0016987">
    <property type="term" value="F:sigma factor activity"/>
    <property type="evidence" value="ECO:0007669"/>
    <property type="project" value="UniProtKB-KW"/>
</dbReference>